<evidence type="ECO:0000256" key="1">
    <source>
        <dbReference type="ARBA" id="ARBA00023015"/>
    </source>
</evidence>
<comment type="caution">
    <text evidence="6">The sequence shown here is derived from an EMBL/GenBank/DDBJ whole genome shotgun (WGS) entry which is preliminary data.</text>
</comment>
<keyword evidence="3" id="KW-0804">Transcription</keyword>
<protein>
    <submittedName>
        <fullName evidence="6">TetR/AcrR family transcriptional regulator</fullName>
    </submittedName>
</protein>
<feature type="domain" description="HTH tetR-type" evidence="5">
    <location>
        <begin position="16"/>
        <end position="76"/>
    </location>
</feature>
<evidence type="ECO:0000256" key="4">
    <source>
        <dbReference type="PROSITE-ProRule" id="PRU00335"/>
    </source>
</evidence>
<dbReference type="Pfam" id="PF00440">
    <property type="entry name" value="TetR_N"/>
    <property type="match status" value="1"/>
</dbReference>
<dbReference type="PROSITE" id="PS50977">
    <property type="entry name" value="HTH_TETR_2"/>
    <property type="match status" value="1"/>
</dbReference>
<dbReference type="RefSeq" id="WP_127914492.1">
    <property type="nucleotide sequence ID" value="NZ_RKLP01000001.1"/>
</dbReference>
<evidence type="ECO:0000256" key="2">
    <source>
        <dbReference type="ARBA" id="ARBA00023125"/>
    </source>
</evidence>
<dbReference type="OrthoDB" id="4371863at2"/>
<evidence type="ECO:0000259" key="5">
    <source>
        <dbReference type="PROSITE" id="PS50977"/>
    </source>
</evidence>
<dbReference type="GO" id="GO:0003700">
    <property type="term" value="F:DNA-binding transcription factor activity"/>
    <property type="evidence" value="ECO:0007669"/>
    <property type="project" value="TreeGrafter"/>
</dbReference>
<dbReference type="Proteomes" id="UP000286208">
    <property type="component" value="Unassembled WGS sequence"/>
</dbReference>
<keyword evidence="1" id="KW-0805">Transcription regulation</keyword>
<dbReference type="AlphaFoldDB" id="A0A438BK87"/>
<dbReference type="InterPro" id="IPR009057">
    <property type="entry name" value="Homeodomain-like_sf"/>
</dbReference>
<proteinExistence type="predicted"/>
<dbReference type="SUPFAM" id="SSF46689">
    <property type="entry name" value="Homeodomain-like"/>
    <property type="match status" value="1"/>
</dbReference>
<dbReference type="GO" id="GO:0000976">
    <property type="term" value="F:transcription cis-regulatory region binding"/>
    <property type="evidence" value="ECO:0007669"/>
    <property type="project" value="TreeGrafter"/>
</dbReference>
<dbReference type="PRINTS" id="PR00455">
    <property type="entry name" value="HTHTETR"/>
</dbReference>
<dbReference type="InterPro" id="IPR040611">
    <property type="entry name" value="AlkX_C"/>
</dbReference>
<evidence type="ECO:0000313" key="7">
    <source>
        <dbReference type="Proteomes" id="UP000286208"/>
    </source>
</evidence>
<dbReference type="EMBL" id="RKLP01000001">
    <property type="protein sequence ID" value="RVW11377.1"/>
    <property type="molecule type" value="Genomic_DNA"/>
</dbReference>
<dbReference type="Gene3D" id="1.10.357.10">
    <property type="entry name" value="Tetracycline Repressor, domain 2"/>
    <property type="match status" value="1"/>
</dbReference>
<evidence type="ECO:0000313" key="6">
    <source>
        <dbReference type="EMBL" id="RVW11377.1"/>
    </source>
</evidence>
<keyword evidence="7" id="KW-1185">Reference proteome</keyword>
<sequence length="202" mass="21775">MSESGARMPYPEASRLLLRESILGAVRDLLLERDWSAVTMSDVAAAVGVSRQTLYNEFGNRQGLAEGYALRLVDQFVDAVATAVYAHVGDARAALVDGFTVFFQASGADPLVGSLRSGVAKPDLLRIVTTDSAPLVERASERLAETFRRSWIQASDADAMILARGVVRVALSYISMPPTSDRDDAQELAALLSPFVDVVTRV</sequence>
<evidence type="ECO:0000256" key="3">
    <source>
        <dbReference type="ARBA" id="ARBA00023163"/>
    </source>
</evidence>
<dbReference type="PANTHER" id="PTHR30055:SF234">
    <property type="entry name" value="HTH-TYPE TRANSCRIPTIONAL REGULATOR BETI"/>
    <property type="match status" value="1"/>
</dbReference>
<feature type="DNA-binding region" description="H-T-H motif" evidence="4">
    <location>
        <begin position="39"/>
        <end position="58"/>
    </location>
</feature>
<dbReference type="InterPro" id="IPR050109">
    <property type="entry name" value="HTH-type_TetR-like_transc_reg"/>
</dbReference>
<organism evidence="6 7">
    <name type="scientific">Prescottella agglutinans</name>
    <dbReference type="NCBI Taxonomy" id="1644129"/>
    <lineage>
        <taxon>Bacteria</taxon>
        <taxon>Bacillati</taxon>
        <taxon>Actinomycetota</taxon>
        <taxon>Actinomycetes</taxon>
        <taxon>Mycobacteriales</taxon>
        <taxon>Nocardiaceae</taxon>
        <taxon>Prescottella</taxon>
    </lineage>
</organism>
<keyword evidence="2 4" id="KW-0238">DNA-binding</keyword>
<dbReference type="PANTHER" id="PTHR30055">
    <property type="entry name" value="HTH-TYPE TRANSCRIPTIONAL REGULATOR RUTR"/>
    <property type="match status" value="1"/>
</dbReference>
<gene>
    <name evidence="6" type="ORF">EGT67_02870</name>
</gene>
<accession>A0A438BK87</accession>
<dbReference type="InterPro" id="IPR001647">
    <property type="entry name" value="HTH_TetR"/>
</dbReference>
<reference evidence="6 7" key="1">
    <citation type="submission" date="2018-11" db="EMBL/GenBank/DDBJ databases">
        <title>Rhodococcus spongicola sp. nov. and Rhodococcus xishaensis sp. nov. from marine sponges.</title>
        <authorList>
            <person name="Li L."/>
            <person name="Lin H.W."/>
        </authorList>
    </citation>
    <scope>NUCLEOTIDE SEQUENCE [LARGE SCALE GENOMIC DNA]</scope>
    <source>
        <strain evidence="6 7">CCTCC AB2014297</strain>
    </source>
</reference>
<dbReference type="Pfam" id="PF18556">
    <property type="entry name" value="TetR_C_35"/>
    <property type="match status" value="1"/>
</dbReference>
<name>A0A438BK87_9NOCA</name>